<comment type="caution">
    <text evidence="1">The sequence shown here is derived from an EMBL/GenBank/DDBJ whole genome shotgun (WGS) entry which is preliminary data.</text>
</comment>
<accession>X1H5Z0</accession>
<reference evidence="1" key="1">
    <citation type="journal article" date="2014" name="Front. Microbiol.">
        <title>High frequency of phylogenetically diverse reductive dehalogenase-homologous genes in deep subseafloor sedimentary metagenomes.</title>
        <authorList>
            <person name="Kawai M."/>
            <person name="Futagami T."/>
            <person name="Toyoda A."/>
            <person name="Takaki Y."/>
            <person name="Nishi S."/>
            <person name="Hori S."/>
            <person name="Arai W."/>
            <person name="Tsubouchi T."/>
            <person name="Morono Y."/>
            <person name="Uchiyama I."/>
            <person name="Ito T."/>
            <person name="Fujiyama A."/>
            <person name="Inagaki F."/>
            <person name="Takami H."/>
        </authorList>
    </citation>
    <scope>NUCLEOTIDE SEQUENCE</scope>
    <source>
        <strain evidence="1">Expedition CK06-06</strain>
    </source>
</reference>
<protein>
    <submittedName>
        <fullName evidence="1">Uncharacterized protein</fullName>
    </submittedName>
</protein>
<name>X1H5Z0_9ZZZZ</name>
<gene>
    <name evidence="1" type="ORF">S03H2_24680</name>
</gene>
<sequence>MATLDSPDARLYVEFDVEVAEGYRQAKSSDNLP</sequence>
<proteinExistence type="predicted"/>
<organism evidence="1">
    <name type="scientific">marine sediment metagenome</name>
    <dbReference type="NCBI Taxonomy" id="412755"/>
    <lineage>
        <taxon>unclassified sequences</taxon>
        <taxon>metagenomes</taxon>
        <taxon>ecological metagenomes</taxon>
    </lineage>
</organism>
<dbReference type="EMBL" id="BARU01013777">
    <property type="protein sequence ID" value="GAH40738.1"/>
    <property type="molecule type" value="Genomic_DNA"/>
</dbReference>
<dbReference type="AlphaFoldDB" id="X1H5Z0"/>
<evidence type="ECO:0000313" key="1">
    <source>
        <dbReference type="EMBL" id="GAH40738.1"/>
    </source>
</evidence>
<feature type="non-terminal residue" evidence="1">
    <location>
        <position position="33"/>
    </location>
</feature>